<name>A0A2A9D0N0_9MICO</name>
<dbReference type="InterPro" id="IPR007214">
    <property type="entry name" value="YbaK/aa-tRNA-synth-assoc-dom"/>
</dbReference>
<keyword evidence="7" id="KW-1185">Reference proteome</keyword>
<dbReference type="NCBIfam" id="TIGR00011">
    <property type="entry name" value="YbaK_EbsC"/>
    <property type="match status" value="1"/>
</dbReference>
<dbReference type="Gene3D" id="3.90.960.10">
    <property type="entry name" value="YbaK/aminoacyl-tRNA synthetase-associated domain"/>
    <property type="match status" value="1"/>
</dbReference>
<evidence type="ECO:0000313" key="6">
    <source>
        <dbReference type="EMBL" id="PFG20203.1"/>
    </source>
</evidence>
<dbReference type="InterPro" id="IPR036754">
    <property type="entry name" value="YbaK/aa-tRNA-synt-asso_dom_sf"/>
</dbReference>
<dbReference type="GO" id="GO:0006412">
    <property type="term" value="P:translation"/>
    <property type="evidence" value="ECO:0007669"/>
    <property type="project" value="UniProtKB-KW"/>
</dbReference>
<dbReference type="Proteomes" id="UP000224915">
    <property type="component" value="Unassembled WGS sequence"/>
</dbReference>
<evidence type="ECO:0000256" key="4">
    <source>
        <dbReference type="PIRNR" id="PIRNR006181"/>
    </source>
</evidence>
<dbReference type="OrthoDB" id="9809296at2"/>
<dbReference type="RefSeq" id="WP_098469221.1">
    <property type="nucleotide sequence ID" value="NZ_PDJD01000001.1"/>
</dbReference>
<dbReference type="SUPFAM" id="SSF55826">
    <property type="entry name" value="YbaK/ProRS associated domain"/>
    <property type="match status" value="1"/>
</dbReference>
<evidence type="ECO:0000259" key="5">
    <source>
        <dbReference type="Pfam" id="PF04073"/>
    </source>
</evidence>
<dbReference type="GO" id="GO:0002161">
    <property type="term" value="F:aminoacyl-tRNA deacylase activity"/>
    <property type="evidence" value="ECO:0007669"/>
    <property type="project" value="InterPro"/>
</dbReference>
<feature type="domain" description="YbaK/aminoacyl-tRNA synthetase-associated" evidence="5">
    <location>
        <begin position="45"/>
        <end position="159"/>
    </location>
</feature>
<gene>
    <name evidence="6" type="ORF">ATL40_1792</name>
</gene>
<evidence type="ECO:0000256" key="2">
    <source>
        <dbReference type="ARBA" id="ARBA00022917"/>
    </source>
</evidence>
<dbReference type="PIRSF" id="PIRSF006181">
    <property type="entry name" value="EbsC_YbaK"/>
    <property type="match status" value="1"/>
</dbReference>
<organism evidence="6 7">
    <name type="scientific">Serinibacter salmoneus</name>
    <dbReference type="NCBI Taxonomy" id="556530"/>
    <lineage>
        <taxon>Bacteria</taxon>
        <taxon>Bacillati</taxon>
        <taxon>Actinomycetota</taxon>
        <taxon>Actinomycetes</taxon>
        <taxon>Micrococcales</taxon>
        <taxon>Beutenbergiaceae</taxon>
        <taxon>Serinibacter</taxon>
    </lineage>
</organism>
<dbReference type="PANTHER" id="PTHR30411:SF0">
    <property type="entry name" value="CYS-TRNA(PRO)_CYS-TRNA(CYS) DEACYLASE YBAK"/>
    <property type="match status" value="1"/>
</dbReference>
<dbReference type="CDD" id="cd00002">
    <property type="entry name" value="YbaK_deacylase"/>
    <property type="match status" value="1"/>
</dbReference>
<keyword evidence="3 4" id="KW-0456">Lyase</keyword>
<comment type="similarity">
    <text evidence="1 4">Belongs to the prolyl-tRNA editing family. YbaK/EbsC subfamily.</text>
</comment>
<dbReference type="EMBL" id="PDJD01000001">
    <property type="protein sequence ID" value="PFG20203.1"/>
    <property type="molecule type" value="Genomic_DNA"/>
</dbReference>
<reference evidence="6 7" key="1">
    <citation type="submission" date="2017-10" db="EMBL/GenBank/DDBJ databases">
        <title>Sequencing the genomes of 1000 actinobacteria strains.</title>
        <authorList>
            <person name="Klenk H.-P."/>
        </authorList>
    </citation>
    <scope>NUCLEOTIDE SEQUENCE [LARGE SCALE GENOMIC DNA]</scope>
    <source>
        <strain evidence="6 7">DSM 21801</strain>
    </source>
</reference>
<dbReference type="EC" id="4.2.-.-" evidence="4"/>
<protein>
    <recommendedName>
        <fullName evidence="4">Cys-tRNA(Pro)/Cys-tRNA(Cys) deacylase</fullName>
        <ecNumber evidence="4">4.2.-.-</ecNumber>
    </recommendedName>
</protein>
<keyword evidence="2 4" id="KW-0648">Protein biosynthesis</keyword>
<sequence length="172" mass="17832">MSKKAKRGTGGSGGSATPATRALDAAGVTYVEARYTHEGEDRDFAAEAVRELGLQAAEVFKTLVARTTAGDLVVAVLPSDHKLDLKALARAVGAKGAEMAAVPDAERATGYVRGGISPLGQRTRMRTVVDASAEALPRIYVSGGRRGFDIGLAPADLLRVTGAAYAPLVREP</sequence>
<evidence type="ECO:0000256" key="1">
    <source>
        <dbReference type="ARBA" id="ARBA00009798"/>
    </source>
</evidence>
<accession>A0A2A9D0N0</accession>
<evidence type="ECO:0000313" key="7">
    <source>
        <dbReference type="Proteomes" id="UP000224915"/>
    </source>
</evidence>
<comment type="caution">
    <text evidence="6">The sequence shown here is derived from an EMBL/GenBank/DDBJ whole genome shotgun (WGS) entry which is preliminary data.</text>
</comment>
<dbReference type="Pfam" id="PF04073">
    <property type="entry name" value="tRNA_edit"/>
    <property type="match status" value="1"/>
</dbReference>
<dbReference type="InterPro" id="IPR004369">
    <property type="entry name" value="Prolyl-tRNA_editing_YbaK/EbsC"/>
</dbReference>
<dbReference type="AlphaFoldDB" id="A0A2A9D0N0"/>
<dbReference type="PANTHER" id="PTHR30411">
    <property type="entry name" value="CYTOPLASMIC PROTEIN"/>
    <property type="match status" value="1"/>
</dbReference>
<dbReference type="GO" id="GO:0016829">
    <property type="term" value="F:lyase activity"/>
    <property type="evidence" value="ECO:0007669"/>
    <property type="project" value="UniProtKB-KW"/>
</dbReference>
<proteinExistence type="inferred from homology"/>
<evidence type="ECO:0000256" key="3">
    <source>
        <dbReference type="ARBA" id="ARBA00023239"/>
    </source>
</evidence>